<dbReference type="STRING" id="1125630.KPHS_05070"/>
<keyword evidence="2" id="KW-0413">Isomerase</keyword>
<reference evidence="2 3" key="1">
    <citation type="journal article" date="2012" name="J. Bacteriol.">
        <title>Complete genome sequence of Klebsiella pneumoniae subsp. pneumoniae HS11286, a multidrug-resistant strain isolated from human sputum.</title>
        <authorList>
            <person name="Liu P."/>
            <person name="Li P."/>
            <person name="Jiang X."/>
            <person name="Bi D."/>
            <person name="Xie Y."/>
            <person name="Tai C."/>
            <person name="Deng Z."/>
            <person name="Rajakumar K."/>
            <person name="Ou H.Y."/>
        </authorList>
    </citation>
    <scope>NUCLEOTIDE SEQUENCE [LARGE SCALE GENOMIC DNA]</scope>
    <source>
        <strain evidence="2 3">HS11286</strain>
    </source>
</reference>
<dbReference type="GO" id="GO:0006002">
    <property type="term" value="P:fructose 6-phosphate metabolic process"/>
    <property type="evidence" value="ECO:0007669"/>
    <property type="project" value="TreeGrafter"/>
</dbReference>
<dbReference type="PATRIC" id="fig|1125630.4.peg.494"/>
<dbReference type="KEGG" id="kpm:KPHS_05070"/>
<dbReference type="Gene3D" id="3.40.50.10490">
    <property type="entry name" value="Glucose-6-phosphate isomerase like protein, domain 1"/>
    <property type="match status" value="1"/>
</dbReference>
<dbReference type="SUPFAM" id="SSF53697">
    <property type="entry name" value="SIS domain"/>
    <property type="match status" value="1"/>
</dbReference>
<gene>
    <name evidence="2" type="ordered locus">KPHS_05070</name>
</gene>
<dbReference type="Pfam" id="PF01380">
    <property type="entry name" value="SIS"/>
    <property type="match status" value="1"/>
</dbReference>
<evidence type="ECO:0000313" key="2">
    <source>
        <dbReference type="EMBL" id="AEW59205.1"/>
    </source>
</evidence>
<dbReference type="Gene3D" id="1.10.10.2240">
    <property type="match status" value="1"/>
</dbReference>
<dbReference type="PROSITE" id="PS51464">
    <property type="entry name" value="SIS"/>
    <property type="match status" value="1"/>
</dbReference>
<dbReference type="InterPro" id="IPR035488">
    <property type="entry name" value="FrlB_SIS"/>
</dbReference>
<dbReference type="EMBL" id="CP003200">
    <property type="protein sequence ID" value="AEW59205.1"/>
    <property type="molecule type" value="Genomic_DNA"/>
</dbReference>
<sequence>MNTKEIINAVAKEIEDKGGIRQVFLVACGGSLVDMYPAKYFLDSEATKLHVGMYTANEFVYATPKTLGENSLVIVCSHGGNTPESVAAAKLAQQHQAHTITLTHNAQAQLIEYASHNILYAWGNDTNVVDNPMAIILNLCVDTLQQVEGFNNYADFQQGMTQINGVIAHGRQQVADRCQRFAQKYQDEKLFYILSSGASYGHAYGFAICSLMEMQWLHAAPIHSGEYFHGPFEVTNKETPFILLMNEGRTRAMDERALAFLTKYAEKVEVVDAKELGIGVLPPSVVEFFNPVLFYSIMCEYRSALADIRQHPLDTRRYMGLVEY</sequence>
<dbReference type="InterPro" id="IPR035490">
    <property type="entry name" value="GlmS/FrlB_SIS"/>
</dbReference>
<dbReference type="GO" id="GO:0006047">
    <property type="term" value="P:UDP-N-acetylglucosamine metabolic process"/>
    <property type="evidence" value="ECO:0007669"/>
    <property type="project" value="TreeGrafter"/>
</dbReference>
<dbReference type="GeneID" id="11845494"/>
<dbReference type="RefSeq" id="YP_005224807.1">
    <property type="nucleotide sequence ID" value="NC_016845.1"/>
</dbReference>
<proteinExistence type="predicted"/>
<dbReference type="PANTHER" id="PTHR10937:SF14">
    <property type="entry name" value="FRUCTOSELYSINE 6-PHOSPHATE DEGLYCASE"/>
    <property type="match status" value="1"/>
</dbReference>
<dbReference type="PIRSF" id="PIRSF009290">
    <property type="entry name" value="FrlB"/>
    <property type="match status" value="1"/>
</dbReference>
<protein>
    <submittedName>
        <fullName evidence="2">Sugar isomerase (SIS)</fullName>
    </submittedName>
</protein>
<dbReference type="GO" id="GO:0016853">
    <property type="term" value="F:isomerase activity"/>
    <property type="evidence" value="ECO:0007669"/>
    <property type="project" value="UniProtKB-KW"/>
</dbReference>
<dbReference type="PANTHER" id="PTHR10937">
    <property type="entry name" value="GLUCOSAMINE--FRUCTOSE-6-PHOSPHATE AMINOTRANSFERASE, ISOMERIZING"/>
    <property type="match status" value="1"/>
</dbReference>
<dbReference type="InterPro" id="IPR024713">
    <property type="entry name" value="Fructosamine_deglycase_FrlB"/>
</dbReference>
<dbReference type="InterPro" id="IPR046348">
    <property type="entry name" value="SIS_dom_sf"/>
</dbReference>
<dbReference type="CDD" id="cd05710">
    <property type="entry name" value="SIS_1"/>
    <property type="match status" value="1"/>
</dbReference>
<name>A0A0H3GHI7_KLEPH</name>
<dbReference type="Gene3D" id="3.40.50.12570">
    <property type="match status" value="1"/>
</dbReference>
<dbReference type="GO" id="GO:0004360">
    <property type="term" value="F:glutamine-fructose-6-phosphate transaminase (isomerizing) activity"/>
    <property type="evidence" value="ECO:0007669"/>
    <property type="project" value="TreeGrafter"/>
</dbReference>
<dbReference type="GO" id="GO:0097367">
    <property type="term" value="F:carbohydrate derivative binding"/>
    <property type="evidence" value="ECO:0007669"/>
    <property type="project" value="InterPro"/>
</dbReference>
<evidence type="ECO:0000259" key="1">
    <source>
        <dbReference type="PROSITE" id="PS51464"/>
    </source>
</evidence>
<keyword evidence="3" id="KW-1185">Reference proteome</keyword>
<dbReference type="Proteomes" id="UP000007841">
    <property type="component" value="Chromosome"/>
</dbReference>
<dbReference type="GO" id="GO:0006487">
    <property type="term" value="P:protein N-linked glycosylation"/>
    <property type="evidence" value="ECO:0007669"/>
    <property type="project" value="TreeGrafter"/>
</dbReference>
<dbReference type="CDD" id="cd05009">
    <property type="entry name" value="SIS_GlmS_GlmD_2"/>
    <property type="match status" value="1"/>
</dbReference>
<organism evidence="2 3">
    <name type="scientific">Klebsiella pneumoniae subsp. pneumoniae (strain HS11286)</name>
    <dbReference type="NCBI Taxonomy" id="1125630"/>
    <lineage>
        <taxon>Bacteria</taxon>
        <taxon>Pseudomonadati</taxon>
        <taxon>Pseudomonadota</taxon>
        <taxon>Gammaproteobacteria</taxon>
        <taxon>Enterobacterales</taxon>
        <taxon>Enterobacteriaceae</taxon>
        <taxon>Klebsiella/Raoultella group</taxon>
        <taxon>Klebsiella</taxon>
        <taxon>Klebsiella pneumoniae complex</taxon>
    </lineage>
</organism>
<dbReference type="RefSeq" id="WP_002886940.1">
    <property type="nucleotide sequence ID" value="NC_016845.1"/>
</dbReference>
<dbReference type="HOGENOM" id="CLU_012520_3_0_6"/>
<accession>A0A0H3GHI7</accession>
<feature type="domain" description="SIS" evidence="1">
    <location>
        <begin position="10"/>
        <end position="150"/>
    </location>
</feature>
<evidence type="ECO:0000313" key="3">
    <source>
        <dbReference type="Proteomes" id="UP000007841"/>
    </source>
</evidence>
<dbReference type="AlphaFoldDB" id="A0A0H3GHI7"/>
<dbReference type="InterPro" id="IPR001347">
    <property type="entry name" value="SIS_dom"/>
</dbReference>